<dbReference type="GO" id="GO:0004180">
    <property type="term" value="F:carboxypeptidase activity"/>
    <property type="evidence" value="ECO:0007669"/>
    <property type="project" value="UniProtKB-KW"/>
</dbReference>
<name>A0AAU7DGV7_9BACT</name>
<accession>A0AAU7DGV7</accession>
<dbReference type="InterPro" id="IPR051417">
    <property type="entry name" value="SDr/BOS_complex"/>
</dbReference>
<keyword evidence="2" id="KW-0378">Hydrolase</keyword>
<dbReference type="Gene3D" id="2.60.40.1120">
    <property type="entry name" value="Carboxypeptidase-like, regulatory domain"/>
    <property type="match status" value="2"/>
</dbReference>
<dbReference type="AlphaFoldDB" id="A0AAU7DGV7"/>
<organism evidence="2">
    <name type="scientific">Telmatobacter sp. DSM 110680</name>
    <dbReference type="NCBI Taxonomy" id="3036704"/>
    <lineage>
        <taxon>Bacteria</taxon>
        <taxon>Pseudomonadati</taxon>
        <taxon>Acidobacteriota</taxon>
        <taxon>Terriglobia</taxon>
        <taxon>Terriglobales</taxon>
        <taxon>Acidobacteriaceae</taxon>
        <taxon>Telmatobacter</taxon>
    </lineage>
</organism>
<dbReference type="EMBL" id="CP121196">
    <property type="protein sequence ID" value="XBH16870.1"/>
    <property type="molecule type" value="Genomic_DNA"/>
</dbReference>
<dbReference type="PANTHER" id="PTHR23303">
    <property type="entry name" value="CARBOXYPEPTIDASE REGULATORY REGION-CONTAINING"/>
    <property type="match status" value="1"/>
</dbReference>
<dbReference type="Pfam" id="PF13620">
    <property type="entry name" value="CarboxypepD_reg"/>
    <property type="match status" value="2"/>
</dbReference>
<dbReference type="GO" id="GO:0030246">
    <property type="term" value="F:carbohydrate binding"/>
    <property type="evidence" value="ECO:0007669"/>
    <property type="project" value="InterPro"/>
</dbReference>
<evidence type="ECO:0000313" key="2">
    <source>
        <dbReference type="EMBL" id="XBH16870.1"/>
    </source>
</evidence>
<dbReference type="RefSeq" id="WP_348262100.1">
    <property type="nucleotide sequence ID" value="NZ_CP121196.1"/>
</dbReference>
<dbReference type="InterPro" id="IPR013784">
    <property type="entry name" value="Carb-bd-like_fold"/>
</dbReference>
<dbReference type="SUPFAM" id="SSF49452">
    <property type="entry name" value="Starch-binding domain-like"/>
    <property type="match status" value="1"/>
</dbReference>
<dbReference type="InterPro" id="IPR008969">
    <property type="entry name" value="CarboxyPept-like_regulatory"/>
</dbReference>
<proteinExistence type="predicted"/>
<keyword evidence="2" id="KW-0645">Protease</keyword>
<protein>
    <submittedName>
        <fullName evidence="2">Carboxypeptidase-like regulatory domain-containing protein</fullName>
    </submittedName>
</protein>
<sequence>MAFELAAIFICALATAQNPQPSSRAAYLTSGQYTIAGVLTNAATGDPIRRATVEALKEDDSRTVASCITDNEGRFVLDHLAAMKYQLTASKRGFRTASYDEHDGFSSAIVTGPDQDTTHLEFKLIPGSVLRGVVSSDDGEPVAGARVMLFQRPKSPAAGERTTQVNASITDDTGAYEIGDLAAGEYLLAVAAEPWYAVHEGVPAKRNAALDVAYPITYFDSTTEERSATPLVLAGGSSVEANISLHALPALHLTIAVPRKPDGSLARPELQQTIFGNAIASESAGFIDALQTGSVEMSGIAPGHYELTQGDPPRIADLDLASSQQVDANVGIAANSISGIVRMASSAPVPDEITISLERMDGGNGQALFAAQARRGRFKFDPVPPGEWTVMATSGDKAVPVVAVGVGNAATVGNMVMIRERAPQLTVFLSEAVTRLEGFAKKNDKGFSGAMIVLLPKNPALWKALTRRDQSDSDGSFALQDVAPGEYTAIAIEDGWQLDWTNPQAMARYLPGGANVSVTEKSNRLIRLTSPLAVQMR</sequence>
<dbReference type="SUPFAM" id="SSF49464">
    <property type="entry name" value="Carboxypeptidase regulatory domain-like"/>
    <property type="match status" value="1"/>
</dbReference>
<evidence type="ECO:0000256" key="1">
    <source>
        <dbReference type="ARBA" id="ARBA00022729"/>
    </source>
</evidence>
<reference evidence="2" key="1">
    <citation type="submission" date="2023-03" db="EMBL/GenBank/DDBJ databases">
        <title>Edaphobacter sp.</title>
        <authorList>
            <person name="Huber K.J."/>
            <person name="Papendorf J."/>
            <person name="Pilke C."/>
            <person name="Bunk B."/>
            <person name="Sproeer C."/>
            <person name="Pester M."/>
        </authorList>
    </citation>
    <scope>NUCLEOTIDE SEQUENCE</scope>
    <source>
        <strain evidence="2">DSM 110680</strain>
    </source>
</reference>
<dbReference type="SUPFAM" id="SSF49478">
    <property type="entry name" value="Cna protein B-type domain"/>
    <property type="match status" value="1"/>
</dbReference>
<keyword evidence="1" id="KW-0732">Signal</keyword>
<dbReference type="PANTHER" id="PTHR23303:SF14">
    <property type="entry name" value="BOS COMPLEX SUBUNIT NOMO1-RELATED"/>
    <property type="match status" value="1"/>
</dbReference>
<gene>
    <name evidence="2" type="ORF">P8935_20130</name>
</gene>
<keyword evidence="2" id="KW-0121">Carboxypeptidase</keyword>